<feature type="transmembrane region" description="Helical" evidence="1">
    <location>
        <begin position="135"/>
        <end position="155"/>
    </location>
</feature>
<dbReference type="InterPro" id="IPR003675">
    <property type="entry name" value="Rce1/LyrA-like_dom"/>
</dbReference>
<dbReference type="GO" id="GO:0006508">
    <property type="term" value="P:proteolysis"/>
    <property type="evidence" value="ECO:0007669"/>
    <property type="project" value="UniProtKB-KW"/>
</dbReference>
<evidence type="ECO:0000313" key="4">
    <source>
        <dbReference type="Proteomes" id="UP000236736"/>
    </source>
</evidence>
<feature type="transmembrane region" description="Helical" evidence="1">
    <location>
        <begin position="32"/>
        <end position="51"/>
    </location>
</feature>
<keyword evidence="3" id="KW-0645">Protease</keyword>
<feature type="domain" description="CAAX prenyl protease 2/Lysostaphin resistance protein A-like" evidence="2">
    <location>
        <begin position="69"/>
        <end position="203"/>
    </location>
</feature>
<dbReference type="AlphaFoldDB" id="A0A1H5VY49"/>
<keyword evidence="1" id="KW-1133">Transmembrane helix</keyword>
<evidence type="ECO:0000259" key="2">
    <source>
        <dbReference type="Pfam" id="PF02517"/>
    </source>
</evidence>
<organism evidence="3 4">
    <name type="scientific">Algoriphagus boritolerans DSM 17298 = JCM 18970</name>
    <dbReference type="NCBI Taxonomy" id="1120964"/>
    <lineage>
        <taxon>Bacteria</taxon>
        <taxon>Pseudomonadati</taxon>
        <taxon>Bacteroidota</taxon>
        <taxon>Cytophagia</taxon>
        <taxon>Cytophagales</taxon>
        <taxon>Cyclobacteriaceae</taxon>
        <taxon>Algoriphagus</taxon>
    </lineage>
</organism>
<evidence type="ECO:0000313" key="3">
    <source>
        <dbReference type="EMBL" id="SEF91916.1"/>
    </source>
</evidence>
<dbReference type="OrthoDB" id="847268at2"/>
<feature type="transmembrane region" description="Helical" evidence="1">
    <location>
        <begin position="96"/>
        <end position="128"/>
    </location>
</feature>
<reference evidence="4" key="1">
    <citation type="submission" date="2016-10" db="EMBL/GenBank/DDBJ databases">
        <authorList>
            <person name="Varghese N."/>
            <person name="Submissions S."/>
        </authorList>
    </citation>
    <scope>NUCLEOTIDE SEQUENCE [LARGE SCALE GENOMIC DNA]</scope>
    <source>
        <strain evidence="4">DSM 17298</strain>
    </source>
</reference>
<keyword evidence="4" id="KW-1185">Reference proteome</keyword>
<keyword evidence="3" id="KW-0378">Hydrolase</keyword>
<protein>
    <submittedName>
        <fullName evidence="3">CAAX protease self-immunity</fullName>
    </submittedName>
</protein>
<keyword evidence="1" id="KW-0812">Transmembrane</keyword>
<evidence type="ECO:0000256" key="1">
    <source>
        <dbReference type="SAM" id="Phobius"/>
    </source>
</evidence>
<accession>A0A1H5VY49</accession>
<dbReference type="Pfam" id="PF02517">
    <property type="entry name" value="Rce1-like"/>
    <property type="match status" value="1"/>
</dbReference>
<dbReference type="GO" id="GO:0004175">
    <property type="term" value="F:endopeptidase activity"/>
    <property type="evidence" value="ECO:0007669"/>
    <property type="project" value="UniProtKB-ARBA"/>
</dbReference>
<dbReference type="Proteomes" id="UP000236736">
    <property type="component" value="Unassembled WGS sequence"/>
</dbReference>
<dbReference type="RefSeq" id="WP_103924536.1">
    <property type="nucleotide sequence ID" value="NZ_FNVR01000008.1"/>
</dbReference>
<dbReference type="EMBL" id="FNVR01000008">
    <property type="protein sequence ID" value="SEF91916.1"/>
    <property type="molecule type" value="Genomic_DNA"/>
</dbReference>
<keyword evidence="1" id="KW-0472">Membrane</keyword>
<sequence length="213" mass="25133">MTLLIKDIYYFLTTGKTTDAYFNSNLKLLFDLYIIKAGLLLFFVFINLYVFDSKLDGNIEGLHRQGFFKDFINFLILAPILEEILCRLHINLKVRNIIFSIIATCILFYDQIWFLVFLILYFTILILISSLNNRVNNLIFVYISAFIFGISHLAYRDISFSHEEILSLIYIFTPRFLGGLIYSYIFFKKGIHFCIILHFLWNLPPFIINQLAN</sequence>
<feature type="transmembrane region" description="Helical" evidence="1">
    <location>
        <begin position="167"/>
        <end position="187"/>
    </location>
</feature>
<name>A0A1H5VY49_9BACT</name>
<dbReference type="GO" id="GO:0080120">
    <property type="term" value="P:CAAX-box protein maturation"/>
    <property type="evidence" value="ECO:0007669"/>
    <property type="project" value="UniProtKB-ARBA"/>
</dbReference>
<gene>
    <name evidence="3" type="ORF">SAMN03080598_01864</name>
</gene>
<proteinExistence type="predicted"/>